<evidence type="ECO:0000313" key="2">
    <source>
        <dbReference type="EMBL" id="AKS45619.1"/>
    </source>
</evidence>
<accession>A0A0K0Y3V5</accession>
<gene>
    <name evidence="2" type="ORF">OSB_10620</name>
</gene>
<evidence type="ECO:0000256" key="1">
    <source>
        <dbReference type="SAM" id="MobiDB-lite"/>
    </source>
</evidence>
<dbReference type="EMBL" id="CP012160">
    <property type="protein sequence ID" value="AKS45619.1"/>
    <property type="molecule type" value="Genomic_DNA"/>
</dbReference>
<keyword evidence="3" id="KW-1185">Reference proteome</keyword>
<dbReference type="Proteomes" id="UP000067444">
    <property type="component" value="Chromosome"/>
</dbReference>
<proteinExistence type="predicted"/>
<evidence type="ECO:0000313" key="3">
    <source>
        <dbReference type="Proteomes" id="UP000067444"/>
    </source>
</evidence>
<protein>
    <submittedName>
        <fullName evidence="2">Uncharacterized protein</fullName>
    </submittedName>
</protein>
<name>A0A0K0Y3V5_9RHOB</name>
<organism evidence="2 3">
    <name type="scientific">Octadecabacter temperatus</name>
    <dbReference type="NCBI Taxonomy" id="1458307"/>
    <lineage>
        <taxon>Bacteria</taxon>
        <taxon>Pseudomonadati</taxon>
        <taxon>Pseudomonadota</taxon>
        <taxon>Alphaproteobacteria</taxon>
        <taxon>Rhodobacterales</taxon>
        <taxon>Roseobacteraceae</taxon>
        <taxon>Octadecabacter</taxon>
    </lineage>
</organism>
<dbReference type="STRING" id="1458307.OSB_10620"/>
<reference evidence="2 3" key="1">
    <citation type="journal article" date="2015" name="Genome Announc.">
        <title>Closed Genome Sequence of Octadecabacter temperatus SB1, the First Mesophilic Species of the Genus Octadecabacter.</title>
        <authorList>
            <person name="Voget S."/>
            <person name="Billerbeck S."/>
            <person name="Simon M."/>
            <person name="Daniel R."/>
        </authorList>
    </citation>
    <scope>NUCLEOTIDE SEQUENCE [LARGE SCALE GENOMIC DNA]</scope>
    <source>
        <strain evidence="2 3">SB1</strain>
    </source>
</reference>
<sequence length="103" mass="11486">MPARKLATCCYCGTRAVLILSGSERHELACSSCGAPLRDLKMLPIAAVQATARSATPARPTPKPTHPKQPHPRPRKVKKYNKRKGLMRHLVEGIWDEIEDIFD</sequence>
<dbReference type="KEGG" id="otm:OSB_10620"/>
<dbReference type="AlphaFoldDB" id="A0A0K0Y3V5"/>
<dbReference type="PATRIC" id="fig|1458307.3.peg.1076"/>
<feature type="region of interest" description="Disordered" evidence="1">
    <location>
        <begin position="50"/>
        <end position="82"/>
    </location>
</feature>
<feature type="compositionally biased region" description="Basic residues" evidence="1">
    <location>
        <begin position="65"/>
        <end position="82"/>
    </location>
</feature>